<evidence type="ECO:0000313" key="3">
    <source>
        <dbReference type="Proteomes" id="UP000235728"/>
    </source>
</evidence>
<keyword evidence="1" id="KW-0812">Transmembrane</keyword>
<keyword evidence="1" id="KW-1133">Transmembrane helix</keyword>
<evidence type="ECO:0000256" key="1">
    <source>
        <dbReference type="SAM" id="Phobius"/>
    </source>
</evidence>
<accession>A0A2N6NN85</accession>
<proteinExistence type="predicted"/>
<evidence type="ECO:0000313" key="2">
    <source>
        <dbReference type="EMBL" id="PMB68733.1"/>
    </source>
</evidence>
<sequence length="94" mass="10308">MPPAIPTITISSSLGAAAVVFTAGEPTKALGLEVFAVLWAAQFVTWGFWYMFIYPFFISPLRKLPTPRGWRLVTGHTIDAISRGLGVAARDWQV</sequence>
<reference evidence="2 3" key="1">
    <citation type="journal article" date="2016" name="Appl. Microbiol. Biotechnol.">
        <title>Characterization of T-DNA insertion mutants with decreased virulence in the entomopathogenic fungus Beauveria bassiana JEF-007.</title>
        <authorList>
            <person name="Kim S."/>
            <person name="Lee S.J."/>
            <person name="Nai Y.S."/>
            <person name="Yu J.S."/>
            <person name="Lee M.R."/>
            <person name="Yang Y.T."/>
            <person name="Kim J.S."/>
        </authorList>
    </citation>
    <scope>NUCLEOTIDE SEQUENCE [LARGE SCALE GENOMIC DNA]</scope>
    <source>
        <strain evidence="2 3">JEF-007</strain>
    </source>
</reference>
<name>A0A2N6NN85_BEABA</name>
<keyword evidence="1" id="KW-0472">Membrane</keyword>
<gene>
    <name evidence="2" type="ORF">BM221_005314</name>
</gene>
<protein>
    <submittedName>
        <fullName evidence="2">Uncharacterized protein</fullName>
    </submittedName>
</protein>
<dbReference type="Proteomes" id="UP000235728">
    <property type="component" value="Unassembled WGS sequence"/>
</dbReference>
<dbReference type="EMBL" id="MRVG01000005">
    <property type="protein sequence ID" value="PMB68733.1"/>
    <property type="molecule type" value="Genomic_DNA"/>
</dbReference>
<organism evidence="2 3">
    <name type="scientific">Beauveria bassiana</name>
    <name type="common">White muscardine disease fungus</name>
    <name type="synonym">Tritirachium shiotae</name>
    <dbReference type="NCBI Taxonomy" id="176275"/>
    <lineage>
        <taxon>Eukaryota</taxon>
        <taxon>Fungi</taxon>
        <taxon>Dikarya</taxon>
        <taxon>Ascomycota</taxon>
        <taxon>Pezizomycotina</taxon>
        <taxon>Sordariomycetes</taxon>
        <taxon>Hypocreomycetidae</taxon>
        <taxon>Hypocreales</taxon>
        <taxon>Cordycipitaceae</taxon>
        <taxon>Beauveria</taxon>
    </lineage>
</organism>
<feature type="transmembrane region" description="Helical" evidence="1">
    <location>
        <begin position="34"/>
        <end position="58"/>
    </location>
</feature>
<dbReference type="AlphaFoldDB" id="A0A2N6NN85"/>
<comment type="caution">
    <text evidence="2">The sequence shown here is derived from an EMBL/GenBank/DDBJ whole genome shotgun (WGS) entry which is preliminary data.</text>
</comment>